<feature type="domain" description="UspA" evidence="2">
    <location>
        <begin position="1"/>
        <end position="140"/>
    </location>
</feature>
<sequence length="140" mass="15814">MYNNILLAYDFDNSFHNVPKELANLTANNTQATVTILNVIPEIDLQKSVRYDNKHYEELVEEKADQLRPFVKELEDIGLEVNIRFTAGSIKQGILKEIEDNGYDIIVMSNKRPKPGLKDVLGNVTHKIANAAPIPVLIIK</sequence>
<dbReference type="Gene3D" id="3.40.50.620">
    <property type="entry name" value="HUPs"/>
    <property type="match status" value="1"/>
</dbReference>
<dbReference type="EMBL" id="PZDI01000002">
    <property type="protein sequence ID" value="PTH19733.1"/>
    <property type="molecule type" value="Genomic_DNA"/>
</dbReference>
<evidence type="ECO:0000259" key="2">
    <source>
        <dbReference type="Pfam" id="PF00582"/>
    </source>
</evidence>
<dbReference type="SUPFAM" id="SSF52402">
    <property type="entry name" value="Adenine nucleotide alpha hydrolases-like"/>
    <property type="match status" value="1"/>
</dbReference>
<proteinExistence type="inferred from homology"/>
<dbReference type="Proteomes" id="UP000242694">
    <property type="component" value="Unassembled WGS sequence"/>
</dbReference>
<dbReference type="EMBL" id="PPQW01000075">
    <property type="protein sequence ID" value="PNZ66040.1"/>
    <property type="molecule type" value="Genomic_DNA"/>
</dbReference>
<keyword evidence="6" id="KW-1185">Reference proteome</keyword>
<accession>A0AAP8TSG3</accession>
<dbReference type="InterPro" id="IPR006016">
    <property type="entry name" value="UspA"/>
</dbReference>
<name>A0AAP8TSG3_9STAP</name>
<dbReference type="CDD" id="cd00293">
    <property type="entry name" value="USP-like"/>
    <property type="match status" value="1"/>
</dbReference>
<evidence type="ECO:0000313" key="5">
    <source>
        <dbReference type="Proteomes" id="UP000242470"/>
    </source>
</evidence>
<dbReference type="RefSeq" id="WP_059107961.1">
    <property type="nucleotide sequence ID" value="NZ_AP024589.1"/>
</dbReference>
<reference evidence="4" key="3">
    <citation type="submission" date="2018-03" db="EMBL/GenBank/DDBJ databases">
        <authorList>
            <person name="Naushad S."/>
        </authorList>
    </citation>
    <scope>NUCLEOTIDE SEQUENCE</scope>
    <source>
        <strain evidence="4">SNUC 993</strain>
    </source>
</reference>
<protein>
    <submittedName>
        <fullName evidence="3">Universal stress protein</fullName>
    </submittedName>
</protein>
<evidence type="ECO:0000313" key="4">
    <source>
        <dbReference type="EMBL" id="PTH19733.1"/>
    </source>
</evidence>
<gene>
    <name evidence="4" type="ORF">BU607_00785</name>
    <name evidence="3" type="ORF">CD158_09850</name>
</gene>
<dbReference type="InterPro" id="IPR006015">
    <property type="entry name" value="Universal_stress_UspA"/>
</dbReference>
<dbReference type="PANTHER" id="PTHR46268:SF6">
    <property type="entry name" value="UNIVERSAL STRESS PROTEIN UP12"/>
    <property type="match status" value="1"/>
</dbReference>
<evidence type="ECO:0000313" key="6">
    <source>
        <dbReference type="Proteomes" id="UP000242694"/>
    </source>
</evidence>
<comment type="similarity">
    <text evidence="1">Belongs to the universal stress protein A family.</text>
</comment>
<dbReference type="AlphaFoldDB" id="A0AAP8TSG3"/>
<comment type="caution">
    <text evidence="3">The sequence shown here is derived from an EMBL/GenBank/DDBJ whole genome shotgun (WGS) entry which is preliminary data.</text>
</comment>
<dbReference type="PANTHER" id="PTHR46268">
    <property type="entry name" value="STRESS RESPONSE PROTEIN NHAX"/>
    <property type="match status" value="1"/>
</dbReference>
<organism evidence="3 5">
    <name type="scientific">Staphylococcus auricularis</name>
    <dbReference type="NCBI Taxonomy" id="29379"/>
    <lineage>
        <taxon>Bacteria</taxon>
        <taxon>Bacillati</taxon>
        <taxon>Bacillota</taxon>
        <taxon>Bacilli</taxon>
        <taxon>Bacillales</taxon>
        <taxon>Staphylococcaceae</taxon>
        <taxon>Staphylococcus</taxon>
    </lineage>
</organism>
<dbReference type="PRINTS" id="PR01438">
    <property type="entry name" value="UNVRSLSTRESS"/>
</dbReference>
<dbReference type="GeneID" id="64983006"/>
<evidence type="ECO:0000256" key="1">
    <source>
        <dbReference type="ARBA" id="ARBA00008791"/>
    </source>
</evidence>
<dbReference type="Pfam" id="PF00582">
    <property type="entry name" value="Usp"/>
    <property type="match status" value="1"/>
</dbReference>
<reference evidence="3 5" key="2">
    <citation type="submission" date="2017-08" db="EMBL/GenBank/DDBJ databases">
        <title>Draft genome sequences of 64 type strains of genus Staph aureus.</title>
        <authorList>
            <person name="Cole K."/>
            <person name="Golubchik T."/>
            <person name="Russell J."/>
            <person name="Foster D."/>
            <person name="Llewelyn M."/>
            <person name="Wilson D."/>
            <person name="Crook D."/>
            <person name="Paul J."/>
        </authorList>
    </citation>
    <scope>NUCLEOTIDE SEQUENCE [LARGE SCALE GENOMIC DNA]</scope>
    <source>
        <strain evidence="3 5">NCTC 12101</strain>
    </source>
</reference>
<evidence type="ECO:0000313" key="3">
    <source>
        <dbReference type="EMBL" id="PNZ66040.1"/>
    </source>
</evidence>
<dbReference type="InterPro" id="IPR014729">
    <property type="entry name" value="Rossmann-like_a/b/a_fold"/>
</dbReference>
<dbReference type="Proteomes" id="UP000242470">
    <property type="component" value="Unassembled WGS sequence"/>
</dbReference>
<reference evidence="4 6" key="1">
    <citation type="journal article" date="2016" name="Front. Microbiol.">
        <title>Comprehensive Phylogenetic Analysis of Bovine Non-aureus Staphylococci Species Based on Whole-Genome Sequencing.</title>
        <authorList>
            <person name="Naushad S."/>
            <person name="Barkema H.W."/>
            <person name="Luby C."/>
            <person name="Condas L.A."/>
            <person name="Nobrega D.B."/>
            <person name="Carson D.A."/>
            <person name="De Buck J."/>
        </authorList>
    </citation>
    <scope>NUCLEOTIDE SEQUENCE [LARGE SCALE GENOMIC DNA]</scope>
    <source>
        <strain evidence="4 6">SNUC 993</strain>
    </source>
</reference>